<name>A0ABX6EUD8_KLUMA</name>
<feature type="domain" description="WW" evidence="2">
    <location>
        <begin position="1"/>
        <end position="31"/>
    </location>
</feature>
<feature type="compositionally biased region" description="Acidic residues" evidence="1">
    <location>
        <begin position="138"/>
        <end position="157"/>
    </location>
</feature>
<evidence type="ECO:0000259" key="2">
    <source>
        <dbReference type="PROSITE" id="PS50020"/>
    </source>
</evidence>
<dbReference type="InterPro" id="IPR002713">
    <property type="entry name" value="FF_domain"/>
</dbReference>
<dbReference type="EMBL" id="CP015055">
    <property type="protein sequence ID" value="QGN14728.1"/>
    <property type="molecule type" value="Genomic_DNA"/>
</dbReference>
<organism evidence="3 4">
    <name type="scientific">Kluyveromyces marxianus</name>
    <name type="common">Yeast</name>
    <name type="synonym">Candida kefyr</name>
    <dbReference type="NCBI Taxonomy" id="4911"/>
    <lineage>
        <taxon>Eukaryota</taxon>
        <taxon>Fungi</taxon>
        <taxon>Dikarya</taxon>
        <taxon>Ascomycota</taxon>
        <taxon>Saccharomycotina</taxon>
        <taxon>Saccharomycetes</taxon>
        <taxon>Saccharomycetales</taxon>
        <taxon>Saccharomycetaceae</taxon>
        <taxon>Kluyveromyces</taxon>
    </lineage>
</organism>
<dbReference type="Gene3D" id="2.20.70.10">
    <property type="match status" value="1"/>
</dbReference>
<dbReference type="InterPro" id="IPR001202">
    <property type="entry name" value="WW_dom"/>
</dbReference>
<feature type="compositionally biased region" description="Acidic residues" evidence="1">
    <location>
        <begin position="181"/>
        <end position="196"/>
    </location>
</feature>
<dbReference type="SUPFAM" id="SSF81698">
    <property type="entry name" value="FF domain"/>
    <property type="match status" value="1"/>
</dbReference>
<dbReference type="Pfam" id="PF00397">
    <property type="entry name" value="WW"/>
    <property type="match status" value="1"/>
</dbReference>
<dbReference type="PROSITE" id="PS50020">
    <property type="entry name" value="WW_DOMAIN_2"/>
    <property type="match status" value="1"/>
</dbReference>
<dbReference type="Proteomes" id="UP000422736">
    <property type="component" value="Chromosome 2"/>
</dbReference>
<sequence>MSQWKRFKDPSGSYYYFNAVTKVSSRNKPKEYEAWEQQKQALTSPVFCLPLCNSWHLVICFNGSKFYYNGDTGVSQMKLADEESETLLGKMDRSLLSLLVGVARGFTPRDGRDVYQEVYNTLVELARENKGVAEAQELETQEIETQESEAQELETQELETQKPEAPEKPQNVLISGYLSSSDDEDEDEDEAEDEGERSDNAPDAESPEKEHANETVFMDLLNDKDIDPYSTWPLQAKKLLDDPRYHLIPDEKREELFQEWCTQRFEQQKNTPQEEHHPDGDENDDDESTDLNPTKYHYLAHIISKATITPTTIFSDIKKENKKLFKKLQINDQLSKKEQEQFTSKILAYYKRMDLAEREKIFKTIIKRKLNFPPKSDHLSSLVLKETPTDSFELETQLLEIENELLILDEQKNSSIQNEVMYYVLGIKDKLHALKQVLKDNYSI</sequence>
<dbReference type="InterPro" id="IPR039726">
    <property type="entry name" value="Prp40-like"/>
</dbReference>
<evidence type="ECO:0000256" key="1">
    <source>
        <dbReference type="SAM" id="MobiDB-lite"/>
    </source>
</evidence>
<dbReference type="SMART" id="SM00441">
    <property type="entry name" value="FF"/>
    <property type="match status" value="1"/>
</dbReference>
<dbReference type="SUPFAM" id="SSF51045">
    <property type="entry name" value="WW domain"/>
    <property type="match status" value="1"/>
</dbReference>
<gene>
    <name evidence="3" type="primary">URN1</name>
    <name evidence="3" type="ORF">FIM1_1396</name>
</gene>
<feature type="region of interest" description="Disordered" evidence="1">
    <location>
        <begin position="138"/>
        <end position="211"/>
    </location>
</feature>
<dbReference type="Pfam" id="PF01846">
    <property type="entry name" value="FF"/>
    <property type="match status" value="1"/>
</dbReference>
<evidence type="ECO:0000313" key="3">
    <source>
        <dbReference type="EMBL" id="QGN14728.1"/>
    </source>
</evidence>
<accession>A0ABX6EUD8</accession>
<dbReference type="PANTHER" id="PTHR11864:SF30">
    <property type="entry name" value="PRE-MRNA-SPLICING FACTOR URN1"/>
    <property type="match status" value="1"/>
</dbReference>
<proteinExistence type="predicted"/>
<evidence type="ECO:0000313" key="4">
    <source>
        <dbReference type="Proteomes" id="UP000422736"/>
    </source>
</evidence>
<keyword evidence="4" id="KW-1185">Reference proteome</keyword>
<dbReference type="InterPro" id="IPR036517">
    <property type="entry name" value="FF_domain_sf"/>
</dbReference>
<dbReference type="CDD" id="cd00201">
    <property type="entry name" value="WW"/>
    <property type="match status" value="1"/>
</dbReference>
<dbReference type="InterPro" id="IPR036020">
    <property type="entry name" value="WW_dom_sf"/>
</dbReference>
<reference evidence="3 4" key="1">
    <citation type="submission" date="2016-03" db="EMBL/GenBank/DDBJ databases">
        <title>How can Kluyveromyces marxianus grow so fast - potential evolutionary course in Saccharomyces Complex revealed by comparative genomics.</title>
        <authorList>
            <person name="Mo W."/>
            <person name="Lu W."/>
            <person name="Yang X."/>
            <person name="Qi J."/>
            <person name="Lv H."/>
        </authorList>
    </citation>
    <scope>NUCLEOTIDE SEQUENCE [LARGE SCALE GENOMIC DNA]</scope>
    <source>
        <strain evidence="3 4">FIM1</strain>
    </source>
</reference>
<dbReference type="Gene3D" id="1.10.10.440">
    <property type="entry name" value="FF domain"/>
    <property type="match status" value="1"/>
</dbReference>
<protein>
    <submittedName>
        <fullName evidence="3">Pre-mRNA-splicing factor URN1</fullName>
    </submittedName>
</protein>
<dbReference type="PANTHER" id="PTHR11864">
    <property type="entry name" value="PRE-MRNA-PROCESSING PROTEIN PRP40"/>
    <property type="match status" value="1"/>
</dbReference>
<feature type="region of interest" description="Disordered" evidence="1">
    <location>
        <begin position="266"/>
        <end position="292"/>
    </location>
</feature>